<dbReference type="Pfam" id="PF00078">
    <property type="entry name" value="RVT_1"/>
    <property type="match status" value="1"/>
</dbReference>
<proteinExistence type="predicted"/>
<dbReference type="RefSeq" id="XP_018699189.1">
    <property type="nucleotide sequence ID" value="XM_018853667.1"/>
</dbReference>
<gene>
    <name evidence="3" type="ORF">ISF_10023</name>
</gene>
<evidence type="ECO:0000259" key="2">
    <source>
        <dbReference type="PROSITE" id="PS50878"/>
    </source>
</evidence>
<comment type="caution">
    <text evidence="3">The sequence shown here is derived from an EMBL/GenBank/DDBJ whole genome shotgun (WGS) entry which is preliminary data.</text>
</comment>
<dbReference type="InterPro" id="IPR000477">
    <property type="entry name" value="RT_dom"/>
</dbReference>
<dbReference type="AlphaFoldDB" id="A0A166RUZ3"/>
<keyword evidence="3" id="KW-0808">Transferase</keyword>
<evidence type="ECO:0000256" key="1">
    <source>
        <dbReference type="SAM" id="MobiDB-lite"/>
    </source>
</evidence>
<dbReference type="GeneID" id="30026315"/>
<dbReference type="PROSITE" id="PS50878">
    <property type="entry name" value="RT_POL"/>
    <property type="match status" value="1"/>
</dbReference>
<sequence length="641" mass="71789">MKNAFNLAPRVGLATAITLYAPTFYRAARWAYNDPAVLFLQDGSTIASAEGVRQGDPLSAFFWSLTYRPTLQALQKALPGDIVVSYLDDTYVVSKRDDIRPIIQQVFQQSPFQLNLTKSTFQHLDTVQEQGIQALRTYIGPLQHRRTFLQGKIDTYKRTLSTLQALPKQYALLLLRGSMTFLLRHLLRQLYPIGLLDLYEEIDRLTLEAVEQIASINPQAPTSINQDLLALPIRMGGLGITLYKEMPNNLYRVAKTNAIPTLNKLRRGLVNMNTDFLPYDRGINPGTLYVPTLGPTKTHTIQEINQQRLKRIQNQLTLEGKRALQENSTYLSRRWLEVLPTTKNNQLADFNVTEGLRVRLIAPVRALDLPCTFCGTVVKIGHEDTCKGAERHWKIRHDTILRALAAATKTTLGSTLEPQLPGRTGPRPDLSTHYKGSIRYYDLQIVAINKPSAATDPHSTLQEAATAKRAKYSALGPDFYPLIISAGGLMEKSTAKTYKDLQASIGPVAATYLDTVISLTLYKTRAHSAASIAKSRQISSVPWSTIRQNLRGGPATQATRPLRFHRASEDPRSHTFQWEPEGPQWPAAPRPQNPQGASIEPHRASIEPQRTHRASIEPQCSTQARLSSQAPLQRLRKRYGL</sequence>
<dbReference type="STRING" id="1081104.A0A166RUZ3"/>
<keyword evidence="3" id="KW-0548">Nucleotidyltransferase</keyword>
<accession>A0A166RUZ3</accession>
<dbReference type="GO" id="GO:0003964">
    <property type="term" value="F:RNA-directed DNA polymerase activity"/>
    <property type="evidence" value="ECO:0007669"/>
    <property type="project" value="UniProtKB-KW"/>
</dbReference>
<protein>
    <submittedName>
        <fullName evidence="3">Reverse transcriptase</fullName>
    </submittedName>
</protein>
<organism evidence="3 4">
    <name type="scientific">Cordyceps fumosorosea (strain ARSEF 2679)</name>
    <name type="common">Isaria fumosorosea</name>
    <dbReference type="NCBI Taxonomy" id="1081104"/>
    <lineage>
        <taxon>Eukaryota</taxon>
        <taxon>Fungi</taxon>
        <taxon>Dikarya</taxon>
        <taxon>Ascomycota</taxon>
        <taxon>Pezizomycotina</taxon>
        <taxon>Sordariomycetes</taxon>
        <taxon>Hypocreomycetidae</taxon>
        <taxon>Hypocreales</taxon>
        <taxon>Cordycipitaceae</taxon>
        <taxon>Cordyceps</taxon>
    </lineage>
</organism>
<name>A0A166RUZ3_CORFA</name>
<dbReference type="EMBL" id="AZHB01000163">
    <property type="protein sequence ID" value="OAA34155.1"/>
    <property type="molecule type" value="Genomic_DNA"/>
</dbReference>
<keyword evidence="4" id="KW-1185">Reference proteome</keyword>
<feature type="region of interest" description="Disordered" evidence="1">
    <location>
        <begin position="566"/>
        <end position="629"/>
    </location>
</feature>
<feature type="compositionally biased region" description="Polar residues" evidence="1">
    <location>
        <begin position="618"/>
        <end position="629"/>
    </location>
</feature>
<evidence type="ECO:0000313" key="4">
    <source>
        <dbReference type="Proteomes" id="UP000076744"/>
    </source>
</evidence>
<reference evidence="3 4" key="1">
    <citation type="journal article" date="2016" name="Genome Biol. Evol.">
        <title>Divergent and convergent evolution of fungal pathogenicity.</title>
        <authorList>
            <person name="Shang Y."/>
            <person name="Xiao G."/>
            <person name="Zheng P."/>
            <person name="Cen K."/>
            <person name="Zhan S."/>
            <person name="Wang C."/>
        </authorList>
    </citation>
    <scope>NUCLEOTIDE SEQUENCE [LARGE SCALE GENOMIC DNA]</scope>
    <source>
        <strain evidence="3 4">ARSEF 2679</strain>
    </source>
</reference>
<keyword evidence="3" id="KW-0695">RNA-directed DNA polymerase</keyword>
<dbReference type="OrthoDB" id="5095609at2759"/>
<dbReference type="Proteomes" id="UP000076744">
    <property type="component" value="Unassembled WGS sequence"/>
</dbReference>
<feature type="domain" description="Reverse transcriptase" evidence="2">
    <location>
        <begin position="1"/>
        <end position="143"/>
    </location>
</feature>
<evidence type="ECO:0000313" key="3">
    <source>
        <dbReference type="EMBL" id="OAA34155.1"/>
    </source>
</evidence>